<evidence type="ECO:0008006" key="5">
    <source>
        <dbReference type="Google" id="ProtNLM"/>
    </source>
</evidence>
<organism evidence="3 4">
    <name type="scientific">Flavobacterium turcicum</name>
    <dbReference type="NCBI Taxonomy" id="2764718"/>
    <lineage>
        <taxon>Bacteria</taxon>
        <taxon>Pseudomonadati</taxon>
        <taxon>Bacteroidota</taxon>
        <taxon>Flavobacteriia</taxon>
        <taxon>Flavobacteriales</taxon>
        <taxon>Flavobacteriaceae</taxon>
        <taxon>Flavobacterium</taxon>
    </lineage>
</organism>
<keyword evidence="4" id="KW-1185">Reference proteome</keyword>
<feature type="chain" id="PRO_5045640331" description="Two component regulator propeller" evidence="2">
    <location>
        <begin position="24"/>
        <end position="358"/>
    </location>
</feature>
<dbReference type="EMBL" id="JACRUM010000003">
    <property type="protein sequence ID" value="MBC5863400.1"/>
    <property type="molecule type" value="Genomic_DNA"/>
</dbReference>
<gene>
    <name evidence="3" type="ORF">H8R26_08195</name>
</gene>
<evidence type="ECO:0000256" key="1">
    <source>
        <dbReference type="ARBA" id="ARBA00022553"/>
    </source>
</evidence>
<reference evidence="3 4" key="1">
    <citation type="submission" date="2020-08" db="EMBL/GenBank/DDBJ databases">
        <title>Description of novel Flavobacterium F-400 isolate.</title>
        <authorList>
            <person name="Saticioglu I."/>
            <person name="Duman M."/>
            <person name="Altun S."/>
        </authorList>
    </citation>
    <scope>NUCLEOTIDE SEQUENCE [LARGE SCALE GENOMIC DNA]</scope>
    <source>
        <strain evidence="3 4">F-400</strain>
    </source>
</reference>
<evidence type="ECO:0000256" key="2">
    <source>
        <dbReference type="SAM" id="SignalP"/>
    </source>
</evidence>
<protein>
    <recommendedName>
        <fullName evidence="5">Two component regulator propeller</fullName>
    </recommendedName>
</protein>
<proteinExistence type="predicted"/>
<dbReference type="InterPro" id="IPR015943">
    <property type="entry name" value="WD40/YVTN_repeat-like_dom_sf"/>
</dbReference>
<dbReference type="PROSITE" id="PS51257">
    <property type="entry name" value="PROKAR_LIPOPROTEIN"/>
    <property type="match status" value="1"/>
</dbReference>
<dbReference type="RefSeq" id="WP_166135491.1">
    <property type="nucleotide sequence ID" value="NZ_JAAOBY010000003.1"/>
</dbReference>
<feature type="signal peptide" evidence="2">
    <location>
        <begin position="1"/>
        <end position="23"/>
    </location>
</feature>
<dbReference type="PANTHER" id="PTHR43547">
    <property type="entry name" value="TWO-COMPONENT HISTIDINE KINASE"/>
    <property type="match status" value="1"/>
</dbReference>
<comment type="caution">
    <text evidence="3">The sequence shown here is derived from an EMBL/GenBank/DDBJ whole genome shotgun (WGS) entry which is preliminary data.</text>
</comment>
<evidence type="ECO:0000313" key="4">
    <source>
        <dbReference type="Proteomes" id="UP000621670"/>
    </source>
</evidence>
<keyword evidence="1" id="KW-0597">Phosphoprotein</keyword>
<keyword evidence="2" id="KW-0732">Signal</keyword>
<dbReference type="InterPro" id="IPR011110">
    <property type="entry name" value="Reg_prop"/>
</dbReference>
<accession>A0ABR7JFY8</accession>
<dbReference type="Pfam" id="PF07494">
    <property type="entry name" value="Reg_prop"/>
    <property type="match status" value="4"/>
</dbReference>
<dbReference type="Proteomes" id="UP000621670">
    <property type="component" value="Unassembled WGS sequence"/>
</dbReference>
<sequence>MDKNCIKLSVLLLGLMFFLVSSCKEHDQIKATTVGEHAKLIKKRSPGNVQTSLEDKNGMLWFGTTNNGLYRYDGTKFHQILKNNKDKINAISCLFEDQDGAIWIGTENGLFVYKGKSFQKITIPLPVNQAKNKNKYYGKSKAIFNIIQTKDRKIWFATINGVFTYDGKSFTPFVINKNGGGYLNTNNNIEYMLEDKSGNIWFGGRGNEGVYRYDGKSTIHLKLQELTLQFGTRKVNHNWAWPQLQDKNRDIWFSNWAGVYRYDGVKFTSLTKKDGLPGYNGLVSKIIEDKNGILWFGGDAGLSRFDGKKFTNYKKELANPWIWSILEDKHGALWVGTRDTGLYLFDGTTFFNYTQERN</sequence>
<evidence type="ECO:0000313" key="3">
    <source>
        <dbReference type="EMBL" id="MBC5863400.1"/>
    </source>
</evidence>
<dbReference type="Gene3D" id="2.130.10.10">
    <property type="entry name" value="YVTN repeat-like/Quinoprotein amine dehydrogenase"/>
    <property type="match status" value="3"/>
</dbReference>
<dbReference type="SUPFAM" id="SSF63829">
    <property type="entry name" value="Calcium-dependent phosphotriesterase"/>
    <property type="match status" value="1"/>
</dbReference>
<name>A0ABR7JFY8_9FLAO</name>
<dbReference type="PANTHER" id="PTHR43547:SF2">
    <property type="entry name" value="HYBRID SIGNAL TRANSDUCTION HISTIDINE KINASE C"/>
    <property type="match status" value="1"/>
</dbReference>